<sequence>MSDLLEVEKWPCYDLAGNSEGHLKQALATRDFFACSLCLKIRCASKFSNAMMKGKRGKHSAAASAEKDERSKRFCIDCGMRYGKCLPGVDFDFGRVKISDGGYELGGGHGVVCPLCCQFKRVSGVLRPYKRTCQACLGGMRQPWTPLFKLHVVQSLRMTTDAERTILGRT</sequence>
<comment type="caution">
    <text evidence="1">The sequence shown here is derived from an EMBL/GenBank/DDBJ whole genome shotgun (WGS) entry which is preliminary data.</text>
</comment>
<protein>
    <submittedName>
        <fullName evidence="1">Uncharacterized protein</fullName>
    </submittedName>
</protein>
<organism evidence="1 2">
    <name type="scientific">Endocarpon pusillum</name>
    <dbReference type="NCBI Taxonomy" id="364733"/>
    <lineage>
        <taxon>Eukaryota</taxon>
        <taxon>Fungi</taxon>
        <taxon>Dikarya</taxon>
        <taxon>Ascomycota</taxon>
        <taxon>Pezizomycotina</taxon>
        <taxon>Eurotiomycetes</taxon>
        <taxon>Chaetothyriomycetidae</taxon>
        <taxon>Verrucariales</taxon>
        <taxon>Verrucariaceae</taxon>
        <taxon>Endocarpon</taxon>
    </lineage>
</organism>
<proteinExistence type="predicted"/>
<dbReference type="AlphaFoldDB" id="A0A8H7A7K5"/>
<evidence type="ECO:0000313" key="1">
    <source>
        <dbReference type="EMBL" id="KAF7502071.1"/>
    </source>
</evidence>
<keyword evidence="2" id="KW-1185">Reference proteome</keyword>
<dbReference type="OrthoDB" id="4172504at2759"/>
<dbReference type="Proteomes" id="UP000606974">
    <property type="component" value="Unassembled WGS sequence"/>
</dbReference>
<gene>
    <name evidence="1" type="ORF">GJ744_007516</name>
</gene>
<accession>A0A8H7A7K5</accession>
<name>A0A8H7A7K5_9EURO</name>
<evidence type="ECO:0000313" key="2">
    <source>
        <dbReference type="Proteomes" id="UP000606974"/>
    </source>
</evidence>
<dbReference type="EMBL" id="JAACFV010000373">
    <property type="protein sequence ID" value="KAF7502071.1"/>
    <property type="molecule type" value="Genomic_DNA"/>
</dbReference>
<reference evidence="1" key="1">
    <citation type="submission" date="2020-02" db="EMBL/GenBank/DDBJ databases">
        <authorList>
            <person name="Palmer J.M."/>
        </authorList>
    </citation>
    <scope>NUCLEOTIDE SEQUENCE</scope>
    <source>
        <strain evidence="1">EPUS1.4</strain>
        <tissue evidence="1">Thallus</tissue>
    </source>
</reference>